<keyword evidence="12 21" id="KW-0547">Nucleotide-binding</keyword>
<dbReference type="PANTHER" id="PTHR48053">
    <property type="entry name" value="LEUCINE RICH REPEAT FAMILY PROTEIN, EXPRESSED"/>
    <property type="match status" value="1"/>
</dbReference>
<dbReference type="Pfam" id="PF08263">
    <property type="entry name" value="LRRNT_2"/>
    <property type="match status" value="1"/>
</dbReference>
<dbReference type="SMART" id="SM00369">
    <property type="entry name" value="LRR_TYP"/>
    <property type="match status" value="7"/>
</dbReference>
<keyword evidence="7" id="KW-0433">Leucine-rich repeat</keyword>
<keyword evidence="17 25" id="KW-0675">Receptor</keyword>
<evidence type="ECO:0000256" key="19">
    <source>
        <dbReference type="ARBA" id="ARBA00047899"/>
    </source>
</evidence>
<keyword evidence="16 22" id="KW-0472">Membrane</keyword>
<evidence type="ECO:0000256" key="17">
    <source>
        <dbReference type="ARBA" id="ARBA00023170"/>
    </source>
</evidence>
<dbReference type="SUPFAM" id="SSF56112">
    <property type="entry name" value="Protein kinase-like (PK-like)"/>
    <property type="match status" value="1"/>
</dbReference>
<evidence type="ECO:0000256" key="11">
    <source>
        <dbReference type="ARBA" id="ARBA00022737"/>
    </source>
</evidence>
<dbReference type="GO" id="GO:0005524">
    <property type="term" value="F:ATP binding"/>
    <property type="evidence" value="ECO:0007669"/>
    <property type="project" value="UniProtKB-UniRule"/>
</dbReference>
<dbReference type="InterPro" id="IPR055414">
    <property type="entry name" value="LRR_R13L4/SHOC2-like"/>
</dbReference>
<keyword evidence="14 21" id="KW-0067">ATP-binding</keyword>
<dbReference type="PRINTS" id="PR00019">
    <property type="entry name" value="LEURICHRPT"/>
</dbReference>
<evidence type="ECO:0000259" key="24">
    <source>
        <dbReference type="PROSITE" id="PS50011"/>
    </source>
</evidence>
<evidence type="ECO:0000256" key="2">
    <source>
        <dbReference type="ARBA" id="ARBA00004479"/>
    </source>
</evidence>
<evidence type="ECO:0000256" key="14">
    <source>
        <dbReference type="ARBA" id="ARBA00022840"/>
    </source>
</evidence>
<sequence>MADPSPLLSLLLLLFSLPTSTTQTPSLALLKWKSSLLQSHSLHSWTTNTNPCTWFGITCASNNRDRAFTVTKINLSNASLSGTLHAFDFHSFPSLTQLNLSFNALHGPIPPTIAAMSSLLELGLYNNQFTNHIPPTIGNLTRLTVLYLDDNDLSGPIPIEIGDLKNLVELDLDSNNLSGPIPASLGNLTQLTSCYLYQNSLSGAIPSEMGGLLSLEVLQMDYNLLTGPIPPSLANLTNLSTLSASNNSISGSIPPQLGSLANLVVLGLSFNRLTGPIPSMLGNLTQLVILSIMNNQISGSLPKELGNLAKLTELEISSNRITGDIPPEICRSGALQHFAAFDNSILGSLPKSFRNCTGLVRVRLERNRLVGNITDSIGVYSYLEYMDLSDNRLYGELSPAWGECSNLTLLKISRNNITGGIPSEFGKLTNLRVLDLSSNFLTGEVLVQLSRMGSLYNLSLGDNKLSGRIPPEIGKLSNLQSLDLSMNYLSGSIPEEIGSCSQMISLSLRRNNLNGSIPHQVGSLTSLQMLLDLSHNSLVGVIPPQLGNLVSLETLNLSHNQLSGSIPPSFQDMIGLTSIDFSYNELEGPLPNNKAFREAPVKSFIHNAGLCGEAQGLLLCNSSSIKKQTGRGNHRVLLYVLVPIAVFLPLSCMLVGLVLVMRSRKKSIVEVPIEETTDIFAIWDFDGRVVYEDIIKATEEFDEKYCIGKGGYGSVYKANFPTGQVVAIKKFVPLKDSGIDDEISFRSEIQALTKIRHRNIVRLFGFCSNTQCMFLVYEYMDRGCLASVLSNEEEAVEFDWVKRVNIVKDVSQALSYLHHDCVPLIIHRDIKSNNILLDSHYKACVSDFGTARFLKPDSSTWTTVAGTYGYLAPELAYTVRVTEKCDVYSFGVVALEIIMGRHPGELIASLSGDQNALLLRDVLDQRLPLPSNDVSDEVILVVIVALACLSANPQSRPTMQHVSQKLISCKFPQVLNHFDDLKFTELMDLEI</sequence>
<keyword evidence="26" id="KW-1185">Reference proteome</keyword>
<dbReference type="GO" id="GO:0004674">
    <property type="term" value="F:protein serine/threonine kinase activity"/>
    <property type="evidence" value="ECO:0007669"/>
    <property type="project" value="UniProtKB-KW"/>
</dbReference>
<dbReference type="Pfam" id="PF00560">
    <property type="entry name" value="LRR_1"/>
    <property type="match status" value="7"/>
</dbReference>
<evidence type="ECO:0000313" key="25">
    <source>
        <dbReference type="EMBL" id="KAK1266691.1"/>
    </source>
</evidence>
<dbReference type="FunFam" id="3.80.10.10:FF:000400">
    <property type="entry name" value="Nuclear pore complex protein NUP107"/>
    <property type="match status" value="1"/>
</dbReference>
<dbReference type="InterPro" id="IPR003591">
    <property type="entry name" value="Leu-rich_rpt_typical-subtyp"/>
</dbReference>
<feature type="domain" description="Protein kinase" evidence="24">
    <location>
        <begin position="701"/>
        <end position="967"/>
    </location>
</feature>
<dbReference type="InterPro" id="IPR032675">
    <property type="entry name" value="LRR_dom_sf"/>
</dbReference>
<evidence type="ECO:0000256" key="12">
    <source>
        <dbReference type="ARBA" id="ARBA00022741"/>
    </source>
</evidence>
<dbReference type="SMART" id="SM00220">
    <property type="entry name" value="S_TKc"/>
    <property type="match status" value="1"/>
</dbReference>
<feature type="chain" id="PRO_5044012560" description="non-specific serine/threonine protein kinase" evidence="23">
    <location>
        <begin position="23"/>
        <end position="991"/>
    </location>
</feature>
<keyword evidence="6" id="KW-0597">Phosphoprotein</keyword>
<reference evidence="25" key="2">
    <citation type="submission" date="2023-06" db="EMBL/GenBank/DDBJ databases">
        <authorList>
            <person name="Ma L."/>
            <person name="Liu K.-W."/>
            <person name="Li Z."/>
            <person name="Hsiao Y.-Y."/>
            <person name="Qi Y."/>
            <person name="Fu T."/>
            <person name="Tang G."/>
            <person name="Zhang D."/>
            <person name="Sun W.-H."/>
            <person name="Liu D.-K."/>
            <person name="Li Y."/>
            <person name="Chen G.-Z."/>
            <person name="Liu X.-D."/>
            <person name="Liao X.-Y."/>
            <person name="Jiang Y.-T."/>
            <person name="Yu X."/>
            <person name="Hao Y."/>
            <person name="Huang J."/>
            <person name="Zhao X.-W."/>
            <person name="Ke S."/>
            <person name="Chen Y.-Y."/>
            <person name="Wu W.-L."/>
            <person name="Hsu J.-L."/>
            <person name="Lin Y.-F."/>
            <person name="Huang M.-D."/>
            <person name="Li C.-Y."/>
            <person name="Huang L."/>
            <person name="Wang Z.-W."/>
            <person name="Zhao X."/>
            <person name="Zhong W.-Y."/>
            <person name="Peng D.-H."/>
            <person name="Ahmad S."/>
            <person name="Lan S."/>
            <person name="Zhang J.-S."/>
            <person name="Tsai W.-C."/>
            <person name="Van De Peer Y."/>
            <person name="Liu Z.-J."/>
        </authorList>
    </citation>
    <scope>NUCLEOTIDE SEQUENCE</scope>
    <source>
        <strain evidence="25">SCP</strain>
        <tissue evidence="25">Leaves</tissue>
    </source>
</reference>
<keyword evidence="15 22" id="KW-1133">Transmembrane helix</keyword>
<dbReference type="Pfam" id="PF23598">
    <property type="entry name" value="LRR_14"/>
    <property type="match status" value="1"/>
</dbReference>
<dbReference type="PROSITE" id="PS00108">
    <property type="entry name" value="PROTEIN_KINASE_ST"/>
    <property type="match status" value="1"/>
</dbReference>
<dbReference type="Pfam" id="PF13855">
    <property type="entry name" value="LRR_8"/>
    <property type="match status" value="1"/>
</dbReference>
<organism evidence="25 26">
    <name type="scientific">Acorus gramineus</name>
    <name type="common">Dwarf sweet flag</name>
    <dbReference type="NCBI Taxonomy" id="55184"/>
    <lineage>
        <taxon>Eukaryota</taxon>
        <taxon>Viridiplantae</taxon>
        <taxon>Streptophyta</taxon>
        <taxon>Embryophyta</taxon>
        <taxon>Tracheophyta</taxon>
        <taxon>Spermatophyta</taxon>
        <taxon>Magnoliopsida</taxon>
        <taxon>Liliopsida</taxon>
        <taxon>Acoraceae</taxon>
        <taxon>Acorus</taxon>
    </lineage>
</organism>
<evidence type="ECO:0000256" key="16">
    <source>
        <dbReference type="ARBA" id="ARBA00023136"/>
    </source>
</evidence>
<dbReference type="Proteomes" id="UP001179952">
    <property type="component" value="Unassembled WGS sequence"/>
</dbReference>
<comment type="catalytic activity">
    <reaction evidence="19">
        <text>L-threonyl-[protein] + ATP = O-phospho-L-threonyl-[protein] + ADP + H(+)</text>
        <dbReference type="Rhea" id="RHEA:46608"/>
        <dbReference type="Rhea" id="RHEA-COMP:11060"/>
        <dbReference type="Rhea" id="RHEA-COMP:11605"/>
        <dbReference type="ChEBI" id="CHEBI:15378"/>
        <dbReference type="ChEBI" id="CHEBI:30013"/>
        <dbReference type="ChEBI" id="CHEBI:30616"/>
        <dbReference type="ChEBI" id="CHEBI:61977"/>
        <dbReference type="ChEBI" id="CHEBI:456216"/>
        <dbReference type="EC" id="2.7.11.1"/>
    </reaction>
</comment>
<dbReference type="Pfam" id="PF00069">
    <property type="entry name" value="Pkinase"/>
    <property type="match status" value="1"/>
</dbReference>
<dbReference type="AlphaFoldDB" id="A0AAV9AS17"/>
<dbReference type="FunFam" id="3.80.10.10:FF:000177">
    <property type="entry name" value="Leucine-rich repeat receptor-like serine/threonine-protein kinase At1g17230"/>
    <property type="match status" value="1"/>
</dbReference>
<evidence type="ECO:0000256" key="10">
    <source>
        <dbReference type="ARBA" id="ARBA00022729"/>
    </source>
</evidence>
<evidence type="ECO:0000256" key="3">
    <source>
        <dbReference type="ARBA" id="ARBA00008684"/>
    </source>
</evidence>
<evidence type="ECO:0000256" key="1">
    <source>
        <dbReference type="ARBA" id="ARBA00004162"/>
    </source>
</evidence>
<keyword evidence="8" id="KW-0808">Transferase</keyword>
<evidence type="ECO:0000256" key="15">
    <source>
        <dbReference type="ARBA" id="ARBA00022989"/>
    </source>
</evidence>
<dbReference type="GO" id="GO:0005886">
    <property type="term" value="C:plasma membrane"/>
    <property type="evidence" value="ECO:0007669"/>
    <property type="project" value="UniProtKB-SubCell"/>
</dbReference>
<accession>A0AAV9AS17</accession>
<dbReference type="InterPro" id="IPR000719">
    <property type="entry name" value="Prot_kinase_dom"/>
</dbReference>
<evidence type="ECO:0000256" key="21">
    <source>
        <dbReference type="PROSITE-ProRule" id="PRU10141"/>
    </source>
</evidence>
<dbReference type="Gene3D" id="3.30.200.20">
    <property type="entry name" value="Phosphorylase Kinase, domain 1"/>
    <property type="match status" value="1"/>
</dbReference>
<dbReference type="FunFam" id="3.30.200.20:FF:000309">
    <property type="entry name" value="Leucine-rich repeat receptor protein kinase MSP1"/>
    <property type="match status" value="1"/>
</dbReference>
<evidence type="ECO:0000256" key="22">
    <source>
        <dbReference type="SAM" id="Phobius"/>
    </source>
</evidence>
<evidence type="ECO:0000256" key="8">
    <source>
        <dbReference type="ARBA" id="ARBA00022679"/>
    </source>
</evidence>
<feature type="transmembrane region" description="Helical" evidence="22">
    <location>
        <begin position="636"/>
        <end position="660"/>
    </location>
</feature>
<dbReference type="Gene3D" id="3.80.10.10">
    <property type="entry name" value="Ribonuclease Inhibitor"/>
    <property type="match status" value="3"/>
</dbReference>
<evidence type="ECO:0000313" key="26">
    <source>
        <dbReference type="Proteomes" id="UP001179952"/>
    </source>
</evidence>
<keyword evidence="13 25" id="KW-0418">Kinase</keyword>
<keyword evidence="10 23" id="KW-0732">Signal</keyword>
<dbReference type="SUPFAM" id="SSF52058">
    <property type="entry name" value="L domain-like"/>
    <property type="match status" value="1"/>
</dbReference>
<dbReference type="EC" id="2.7.11.1" evidence="4"/>
<protein>
    <recommendedName>
        <fullName evidence="4">non-specific serine/threonine protein kinase</fullName>
        <ecNumber evidence="4">2.7.11.1</ecNumber>
    </recommendedName>
</protein>
<comment type="subcellular location">
    <subcellularLocation>
        <location evidence="1">Cell membrane</location>
        <topology evidence="1">Single-pass membrane protein</topology>
    </subcellularLocation>
    <subcellularLocation>
        <location evidence="2">Membrane</location>
        <topology evidence="2">Single-pass type I membrane protein</topology>
    </subcellularLocation>
</comment>
<dbReference type="FunFam" id="3.80.10.10:FF:000719">
    <property type="entry name" value="MDIS1-interacting receptor like kinase 2 isoform A"/>
    <property type="match status" value="1"/>
</dbReference>
<dbReference type="EMBL" id="JAUJYN010000007">
    <property type="protein sequence ID" value="KAK1266691.1"/>
    <property type="molecule type" value="Genomic_DNA"/>
</dbReference>
<evidence type="ECO:0000256" key="4">
    <source>
        <dbReference type="ARBA" id="ARBA00012513"/>
    </source>
</evidence>
<dbReference type="Gene3D" id="1.10.510.10">
    <property type="entry name" value="Transferase(Phosphotransferase) domain 1"/>
    <property type="match status" value="1"/>
</dbReference>
<name>A0AAV9AS17_ACOGR</name>
<evidence type="ECO:0000256" key="7">
    <source>
        <dbReference type="ARBA" id="ARBA00022614"/>
    </source>
</evidence>
<dbReference type="SMART" id="SM00365">
    <property type="entry name" value="LRR_SD22"/>
    <property type="match status" value="6"/>
</dbReference>
<feature type="signal peptide" evidence="23">
    <location>
        <begin position="1"/>
        <end position="22"/>
    </location>
</feature>
<keyword evidence="5" id="KW-0723">Serine/threonine-protein kinase</keyword>
<keyword evidence="11" id="KW-0677">Repeat</keyword>
<dbReference type="PROSITE" id="PS51450">
    <property type="entry name" value="LRR"/>
    <property type="match status" value="1"/>
</dbReference>
<keyword evidence="18" id="KW-0325">Glycoprotein</keyword>
<dbReference type="InterPro" id="IPR051716">
    <property type="entry name" value="Plant_RL_S/T_kinase"/>
</dbReference>
<gene>
    <name evidence="25" type="ORF">QJS04_geneDACA015259</name>
</gene>
<evidence type="ECO:0000256" key="18">
    <source>
        <dbReference type="ARBA" id="ARBA00023180"/>
    </source>
</evidence>
<dbReference type="PANTHER" id="PTHR48053:SF22">
    <property type="entry name" value="MDIS1-INTERACTING RECEPTOR LIKE KINASE 2-LIKE"/>
    <property type="match status" value="1"/>
</dbReference>
<evidence type="ECO:0000256" key="23">
    <source>
        <dbReference type="SAM" id="SignalP"/>
    </source>
</evidence>
<comment type="caution">
    <text evidence="25">The sequence shown here is derived from an EMBL/GenBank/DDBJ whole genome shotgun (WGS) entry which is preliminary data.</text>
</comment>
<evidence type="ECO:0000256" key="20">
    <source>
        <dbReference type="ARBA" id="ARBA00048679"/>
    </source>
</evidence>
<evidence type="ECO:0000256" key="9">
    <source>
        <dbReference type="ARBA" id="ARBA00022692"/>
    </source>
</evidence>
<evidence type="ECO:0000256" key="13">
    <source>
        <dbReference type="ARBA" id="ARBA00022777"/>
    </source>
</evidence>
<dbReference type="PROSITE" id="PS00107">
    <property type="entry name" value="PROTEIN_KINASE_ATP"/>
    <property type="match status" value="1"/>
</dbReference>
<feature type="binding site" evidence="21">
    <location>
        <position position="735"/>
    </location>
    <ligand>
        <name>ATP</name>
        <dbReference type="ChEBI" id="CHEBI:30616"/>
    </ligand>
</feature>
<dbReference type="SUPFAM" id="SSF52047">
    <property type="entry name" value="RNI-like"/>
    <property type="match status" value="1"/>
</dbReference>
<dbReference type="InterPro" id="IPR013210">
    <property type="entry name" value="LRR_N_plant-typ"/>
</dbReference>
<evidence type="ECO:0000256" key="5">
    <source>
        <dbReference type="ARBA" id="ARBA00022527"/>
    </source>
</evidence>
<dbReference type="InterPro" id="IPR011009">
    <property type="entry name" value="Kinase-like_dom_sf"/>
</dbReference>
<dbReference type="InterPro" id="IPR001611">
    <property type="entry name" value="Leu-rich_rpt"/>
</dbReference>
<comment type="similarity">
    <text evidence="3">Belongs to the protein kinase superfamily. Ser/Thr protein kinase family.</text>
</comment>
<dbReference type="InterPro" id="IPR017441">
    <property type="entry name" value="Protein_kinase_ATP_BS"/>
</dbReference>
<comment type="catalytic activity">
    <reaction evidence="20">
        <text>L-seryl-[protein] + ATP = O-phospho-L-seryl-[protein] + ADP + H(+)</text>
        <dbReference type="Rhea" id="RHEA:17989"/>
        <dbReference type="Rhea" id="RHEA-COMP:9863"/>
        <dbReference type="Rhea" id="RHEA-COMP:11604"/>
        <dbReference type="ChEBI" id="CHEBI:15378"/>
        <dbReference type="ChEBI" id="CHEBI:29999"/>
        <dbReference type="ChEBI" id="CHEBI:30616"/>
        <dbReference type="ChEBI" id="CHEBI:83421"/>
        <dbReference type="ChEBI" id="CHEBI:456216"/>
        <dbReference type="EC" id="2.7.11.1"/>
    </reaction>
</comment>
<dbReference type="FunFam" id="1.10.510.10:FF:000445">
    <property type="entry name" value="MDIS1-interacting receptor like kinase 2"/>
    <property type="match status" value="1"/>
</dbReference>
<dbReference type="PROSITE" id="PS50011">
    <property type="entry name" value="PROTEIN_KINASE_DOM"/>
    <property type="match status" value="1"/>
</dbReference>
<proteinExistence type="inferred from homology"/>
<dbReference type="InterPro" id="IPR008271">
    <property type="entry name" value="Ser/Thr_kinase_AS"/>
</dbReference>
<reference evidence="25" key="1">
    <citation type="journal article" date="2023" name="Nat. Commun.">
        <title>Diploid and tetraploid genomes of Acorus and the evolution of monocots.</title>
        <authorList>
            <person name="Ma L."/>
            <person name="Liu K.W."/>
            <person name="Li Z."/>
            <person name="Hsiao Y.Y."/>
            <person name="Qi Y."/>
            <person name="Fu T."/>
            <person name="Tang G.D."/>
            <person name="Zhang D."/>
            <person name="Sun W.H."/>
            <person name="Liu D.K."/>
            <person name="Li Y."/>
            <person name="Chen G.Z."/>
            <person name="Liu X.D."/>
            <person name="Liao X.Y."/>
            <person name="Jiang Y.T."/>
            <person name="Yu X."/>
            <person name="Hao Y."/>
            <person name="Huang J."/>
            <person name="Zhao X.W."/>
            <person name="Ke S."/>
            <person name="Chen Y.Y."/>
            <person name="Wu W.L."/>
            <person name="Hsu J.L."/>
            <person name="Lin Y.F."/>
            <person name="Huang M.D."/>
            <person name="Li C.Y."/>
            <person name="Huang L."/>
            <person name="Wang Z.W."/>
            <person name="Zhao X."/>
            <person name="Zhong W.Y."/>
            <person name="Peng D.H."/>
            <person name="Ahmad S."/>
            <person name="Lan S."/>
            <person name="Zhang J.S."/>
            <person name="Tsai W.C."/>
            <person name="Van de Peer Y."/>
            <person name="Liu Z.J."/>
        </authorList>
    </citation>
    <scope>NUCLEOTIDE SEQUENCE</scope>
    <source>
        <strain evidence="25">SCP</strain>
    </source>
</reference>
<keyword evidence="9 22" id="KW-0812">Transmembrane</keyword>
<evidence type="ECO:0000256" key="6">
    <source>
        <dbReference type="ARBA" id="ARBA00022553"/>
    </source>
</evidence>